<dbReference type="EMBL" id="CABIJS010000444">
    <property type="protein sequence ID" value="VUZ51652.1"/>
    <property type="molecule type" value="Genomic_DNA"/>
</dbReference>
<sequence length="260" mass="28792">MLPSYTDESSPQTIQRSTSRPNMATSELFSALSASVWSEGKKRAESAYQNFAKIDSLRPFFDVDPKEVLGRILNSVNPRPPYNLDATNTDLYGPFMACLTLIAVILFEMKLSNHQVQEGTLMGSAFLTCFGYWLLASAILLLICYLGNSQINFVHLLSSVGYGMCSTCVVLFICAAIHKGASETIFFLLWILVCGLSGTKMAMIMWTNISKKTPRLAGCFLALTLHMFFVIYLHFAYHAIVQDISNVISPADVKIPMANP</sequence>
<evidence type="ECO:0000256" key="5">
    <source>
        <dbReference type="ARBA" id="ARBA00022475"/>
    </source>
</evidence>
<feature type="transmembrane region" description="Helical" evidence="14">
    <location>
        <begin position="185"/>
        <end position="209"/>
    </location>
</feature>
<evidence type="ECO:0000256" key="11">
    <source>
        <dbReference type="ARBA" id="ARBA00023136"/>
    </source>
</evidence>
<proteinExistence type="inferred from homology"/>
<keyword evidence="11 14" id="KW-0472">Membrane</keyword>
<comment type="similarity">
    <text evidence="4 14">Belongs to the YIP1 family.</text>
</comment>
<evidence type="ECO:0000256" key="15">
    <source>
        <dbReference type="SAM" id="MobiDB-lite"/>
    </source>
</evidence>
<evidence type="ECO:0000313" key="18">
    <source>
        <dbReference type="Proteomes" id="UP000321570"/>
    </source>
</evidence>
<keyword evidence="6" id="KW-0963">Cytoplasm</keyword>
<evidence type="ECO:0000313" key="17">
    <source>
        <dbReference type="EMBL" id="VUZ51652.1"/>
    </source>
</evidence>
<comment type="function">
    <text evidence="13">Involved in the maintenance of the Golgi structure. May play a role in hematopoiesis.</text>
</comment>
<feature type="transmembrane region" description="Helical" evidence="14">
    <location>
        <begin position="91"/>
        <end position="109"/>
    </location>
</feature>
<keyword evidence="8" id="KW-0221">Differentiation</keyword>
<feature type="transmembrane region" description="Helical" evidence="14">
    <location>
        <begin position="121"/>
        <end position="148"/>
    </location>
</feature>
<keyword evidence="10" id="KW-0333">Golgi apparatus</keyword>
<evidence type="ECO:0000256" key="6">
    <source>
        <dbReference type="ARBA" id="ARBA00022490"/>
    </source>
</evidence>
<dbReference type="GO" id="GO:0000139">
    <property type="term" value="C:Golgi membrane"/>
    <property type="evidence" value="ECO:0007669"/>
    <property type="project" value="UniProtKB-SubCell"/>
</dbReference>
<dbReference type="InterPro" id="IPR006977">
    <property type="entry name" value="Yip1_dom"/>
</dbReference>
<evidence type="ECO:0000256" key="2">
    <source>
        <dbReference type="ARBA" id="ARBA00004496"/>
    </source>
</evidence>
<dbReference type="GO" id="GO:0030154">
    <property type="term" value="P:cell differentiation"/>
    <property type="evidence" value="ECO:0007669"/>
    <property type="project" value="UniProtKB-KW"/>
</dbReference>
<dbReference type="AlphaFoldDB" id="A0A564YWL6"/>
<comment type="subcellular location">
    <subcellularLocation>
        <location evidence="3">Cell membrane</location>
        <topology evidence="3">Multi-pass membrane protein</topology>
    </subcellularLocation>
    <subcellularLocation>
        <location evidence="2">Cytoplasm</location>
    </subcellularLocation>
    <subcellularLocation>
        <location evidence="14">Golgi apparatus membrane</location>
        <topology evidence="14">Multi-pass membrane protein</topology>
    </subcellularLocation>
    <subcellularLocation>
        <location evidence="1">Golgi apparatus</location>
        <location evidence="1">cis-Golgi network membrane</location>
        <topology evidence="1">Multi-pass membrane protein</topology>
    </subcellularLocation>
</comment>
<name>A0A564YWL6_HYMDI</name>
<keyword evidence="5" id="KW-1003">Cell membrane</keyword>
<evidence type="ECO:0000259" key="16">
    <source>
        <dbReference type="Pfam" id="PF04893"/>
    </source>
</evidence>
<evidence type="ECO:0000256" key="9">
    <source>
        <dbReference type="ARBA" id="ARBA00022989"/>
    </source>
</evidence>
<evidence type="ECO:0000256" key="7">
    <source>
        <dbReference type="ARBA" id="ARBA00022692"/>
    </source>
</evidence>
<gene>
    <name evidence="17" type="ORF">WMSIL1_LOCUS10213</name>
</gene>
<protein>
    <recommendedName>
        <fullName evidence="14">Protein YIPF</fullName>
    </recommendedName>
</protein>
<reference evidence="17 18" key="1">
    <citation type="submission" date="2019-07" db="EMBL/GenBank/DDBJ databases">
        <authorList>
            <person name="Jastrzebski P J."/>
            <person name="Paukszto L."/>
            <person name="Jastrzebski P J."/>
        </authorList>
    </citation>
    <scope>NUCLEOTIDE SEQUENCE [LARGE SCALE GENOMIC DNA]</scope>
    <source>
        <strain evidence="17 18">WMS-il1</strain>
    </source>
</reference>
<dbReference type="Proteomes" id="UP000321570">
    <property type="component" value="Unassembled WGS sequence"/>
</dbReference>
<evidence type="ECO:0000256" key="13">
    <source>
        <dbReference type="ARBA" id="ARBA00024809"/>
    </source>
</evidence>
<keyword evidence="7 14" id="KW-0812">Transmembrane</keyword>
<evidence type="ECO:0000256" key="12">
    <source>
        <dbReference type="ARBA" id="ARBA00023180"/>
    </source>
</evidence>
<dbReference type="PANTHER" id="PTHR15627:SF14">
    <property type="entry name" value="PROTEIN YIPF3"/>
    <property type="match status" value="1"/>
</dbReference>
<evidence type="ECO:0000256" key="3">
    <source>
        <dbReference type="ARBA" id="ARBA00004651"/>
    </source>
</evidence>
<dbReference type="PANTHER" id="PTHR15627">
    <property type="entry name" value="NATURAL KILLER CELL-SPECIFIC ANTIGEN KLIP1"/>
    <property type="match status" value="1"/>
</dbReference>
<keyword evidence="18" id="KW-1185">Reference proteome</keyword>
<dbReference type="Pfam" id="PF04893">
    <property type="entry name" value="Yip1"/>
    <property type="match status" value="1"/>
</dbReference>
<evidence type="ECO:0000256" key="8">
    <source>
        <dbReference type="ARBA" id="ARBA00022782"/>
    </source>
</evidence>
<feature type="domain" description="Yip1" evidence="16">
    <location>
        <begin position="87"/>
        <end position="231"/>
    </location>
</feature>
<feature type="transmembrane region" description="Helical" evidence="14">
    <location>
        <begin position="160"/>
        <end position="178"/>
    </location>
</feature>
<feature type="transmembrane region" description="Helical" evidence="14">
    <location>
        <begin position="215"/>
        <end position="235"/>
    </location>
</feature>
<evidence type="ECO:0000256" key="1">
    <source>
        <dbReference type="ARBA" id="ARBA00004257"/>
    </source>
</evidence>
<organism evidence="17 18">
    <name type="scientific">Hymenolepis diminuta</name>
    <name type="common">Rat tapeworm</name>
    <dbReference type="NCBI Taxonomy" id="6216"/>
    <lineage>
        <taxon>Eukaryota</taxon>
        <taxon>Metazoa</taxon>
        <taxon>Spiralia</taxon>
        <taxon>Lophotrochozoa</taxon>
        <taxon>Platyhelminthes</taxon>
        <taxon>Cestoda</taxon>
        <taxon>Eucestoda</taxon>
        <taxon>Cyclophyllidea</taxon>
        <taxon>Hymenolepididae</taxon>
        <taxon>Hymenolepis</taxon>
    </lineage>
</organism>
<evidence type="ECO:0000256" key="14">
    <source>
        <dbReference type="RuleBase" id="RU361264"/>
    </source>
</evidence>
<keyword evidence="9 14" id="KW-1133">Transmembrane helix</keyword>
<feature type="region of interest" description="Disordered" evidence="15">
    <location>
        <begin position="1"/>
        <end position="22"/>
    </location>
</feature>
<evidence type="ECO:0000256" key="10">
    <source>
        <dbReference type="ARBA" id="ARBA00023034"/>
    </source>
</evidence>
<dbReference type="GO" id="GO:0005886">
    <property type="term" value="C:plasma membrane"/>
    <property type="evidence" value="ECO:0007669"/>
    <property type="project" value="UniProtKB-SubCell"/>
</dbReference>
<evidence type="ECO:0000256" key="4">
    <source>
        <dbReference type="ARBA" id="ARBA00010596"/>
    </source>
</evidence>
<keyword evidence="12" id="KW-0325">Glycoprotein</keyword>
<dbReference type="InterPro" id="IPR051521">
    <property type="entry name" value="tRNA_Mod/Golgi_Maint"/>
</dbReference>
<accession>A0A564YWL6</accession>